<dbReference type="Pfam" id="PF04486">
    <property type="entry name" value="SchA_CurD"/>
    <property type="match status" value="1"/>
</dbReference>
<dbReference type="AlphaFoldDB" id="A0A6N9UV14"/>
<feature type="domain" description="SchA/CurD-like" evidence="1">
    <location>
        <begin position="1"/>
        <end position="112"/>
    </location>
</feature>
<dbReference type="EMBL" id="JAAGMB010000469">
    <property type="protein sequence ID" value="NEB18902.1"/>
    <property type="molecule type" value="Genomic_DNA"/>
</dbReference>
<comment type="caution">
    <text evidence="2">The sequence shown here is derived from an EMBL/GenBank/DDBJ whole genome shotgun (WGS) entry which is preliminary data.</text>
</comment>
<dbReference type="RefSeq" id="WP_007450130.1">
    <property type="nucleotide sequence ID" value="NZ_BEWB01000001.1"/>
</dbReference>
<protein>
    <submittedName>
        <fullName evidence="2">WhiE I</fullName>
    </submittedName>
</protein>
<evidence type="ECO:0000313" key="3">
    <source>
        <dbReference type="Proteomes" id="UP000469545"/>
    </source>
</evidence>
<evidence type="ECO:0000313" key="2">
    <source>
        <dbReference type="EMBL" id="NEB18902.1"/>
    </source>
</evidence>
<gene>
    <name evidence="2" type="ORF">G3I46_20735</name>
</gene>
<proteinExistence type="predicted"/>
<reference evidence="2 3" key="1">
    <citation type="submission" date="2020-01" db="EMBL/GenBank/DDBJ databases">
        <title>Insect and environment-associated Actinomycetes.</title>
        <authorList>
            <person name="Currrie C."/>
            <person name="Chevrette M."/>
            <person name="Carlson C."/>
            <person name="Stubbendieck R."/>
            <person name="Wendt-Pienkowski E."/>
        </authorList>
    </citation>
    <scope>NUCLEOTIDE SEQUENCE [LARGE SCALE GENOMIC DNA]</scope>
    <source>
        <strain evidence="2 3">SID14172</strain>
    </source>
</reference>
<keyword evidence="3" id="KW-1185">Reference proteome</keyword>
<organism evidence="2 3">
    <name type="scientific">Streptomyces coelicoflavus</name>
    <dbReference type="NCBI Taxonomy" id="285562"/>
    <lineage>
        <taxon>Bacteria</taxon>
        <taxon>Bacillati</taxon>
        <taxon>Actinomycetota</taxon>
        <taxon>Actinomycetes</taxon>
        <taxon>Kitasatosporales</taxon>
        <taxon>Streptomycetaceae</taxon>
        <taxon>Streptomyces</taxon>
    </lineage>
</organism>
<accession>A0A6N9UV14</accession>
<evidence type="ECO:0000259" key="1">
    <source>
        <dbReference type="Pfam" id="PF04486"/>
    </source>
</evidence>
<sequence length="127" mass="14230">MQRYAITFRVRPGTEEAVKELLMSYRPPKLHAADGTRLLGGSVFMKDGQIVRMIEIDGTLDGLIEHLSQDASIQEVERRLDEYLVEEDRRAADTPDGARAFFRRALMEHVTTRRAPDRAAAADGASS</sequence>
<name>A0A6N9UV14_9ACTN</name>
<dbReference type="InterPro" id="IPR007575">
    <property type="entry name" value="SchA_CurD-like"/>
</dbReference>
<dbReference type="Proteomes" id="UP000469545">
    <property type="component" value="Unassembled WGS sequence"/>
</dbReference>